<name>A0A6J8BXD0_MYTCO</name>
<dbReference type="OrthoDB" id="6160938at2759"/>
<dbReference type="PANTHER" id="PTHR24269">
    <property type="entry name" value="KREMEN PROTEIN"/>
    <property type="match status" value="1"/>
</dbReference>
<evidence type="ECO:0000313" key="8">
    <source>
        <dbReference type="EMBL" id="CAC5387881.1"/>
    </source>
</evidence>
<evidence type="ECO:0000256" key="5">
    <source>
        <dbReference type="ARBA" id="ARBA00023136"/>
    </source>
</evidence>
<keyword evidence="2" id="KW-0812">Transmembrane</keyword>
<keyword evidence="9" id="KW-1185">Reference proteome</keyword>
<keyword evidence="5" id="KW-0472">Membrane</keyword>
<protein>
    <recommendedName>
        <fullName evidence="7">WSC domain-containing protein</fullName>
    </recommendedName>
</protein>
<evidence type="ECO:0000256" key="6">
    <source>
        <dbReference type="ARBA" id="ARBA00023180"/>
    </source>
</evidence>
<dbReference type="Pfam" id="PF01822">
    <property type="entry name" value="WSC"/>
    <property type="match status" value="1"/>
</dbReference>
<reference evidence="8 9" key="1">
    <citation type="submission" date="2020-06" db="EMBL/GenBank/DDBJ databases">
        <authorList>
            <person name="Li R."/>
            <person name="Bekaert M."/>
        </authorList>
    </citation>
    <scope>NUCLEOTIDE SEQUENCE [LARGE SCALE GENOMIC DNA]</scope>
    <source>
        <strain evidence="9">wild</strain>
    </source>
</reference>
<dbReference type="Proteomes" id="UP000507470">
    <property type="component" value="Unassembled WGS sequence"/>
</dbReference>
<dbReference type="PANTHER" id="PTHR24269:SF16">
    <property type="entry name" value="PROTEIN SLG1"/>
    <property type="match status" value="1"/>
</dbReference>
<evidence type="ECO:0000256" key="4">
    <source>
        <dbReference type="ARBA" id="ARBA00022989"/>
    </source>
</evidence>
<comment type="subcellular location">
    <subcellularLocation>
        <location evidence="1">Membrane</location>
        <topology evidence="1">Single-pass membrane protein</topology>
    </subcellularLocation>
</comment>
<dbReference type="GO" id="GO:0005886">
    <property type="term" value="C:plasma membrane"/>
    <property type="evidence" value="ECO:0007669"/>
    <property type="project" value="TreeGrafter"/>
</dbReference>
<feature type="domain" description="WSC" evidence="7">
    <location>
        <begin position="120"/>
        <end position="202"/>
    </location>
</feature>
<evidence type="ECO:0000259" key="7">
    <source>
        <dbReference type="PROSITE" id="PS51212"/>
    </source>
</evidence>
<keyword evidence="3" id="KW-0732">Signal</keyword>
<dbReference type="AlphaFoldDB" id="A0A6J8BXD0"/>
<evidence type="ECO:0000256" key="2">
    <source>
        <dbReference type="ARBA" id="ARBA00022692"/>
    </source>
</evidence>
<proteinExistence type="predicted"/>
<evidence type="ECO:0000313" key="9">
    <source>
        <dbReference type="Proteomes" id="UP000507470"/>
    </source>
</evidence>
<keyword evidence="6" id="KW-0325">Glycoprotein</keyword>
<accession>A0A6J8BXD0</accession>
<dbReference type="PROSITE" id="PS51212">
    <property type="entry name" value="WSC"/>
    <property type="match status" value="1"/>
</dbReference>
<keyword evidence="4" id="KW-1133">Transmembrane helix</keyword>
<dbReference type="InterPro" id="IPR051836">
    <property type="entry name" value="Kremen_rcpt"/>
</dbReference>
<evidence type="ECO:0000256" key="3">
    <source>
        <dbReference type="ARBA" id="ARBA00022729"/>
    </source>
</evidence>
<dbReference type="SMART" id="SM00321">
    <property type="entry name" value="WSC"/>
    <property type="match status" value="1"/>
</dbReference>
<sequence length="202" mass="23317">MNTAKETIPCNMYNPHTKPYWNEDVKNAHTKECKMSRVWIQDGRPRESICDAFANYFEDLYTSKDTSAFDDLTLNEMYKPYSEIERVCKADEDLYLPGGPISCDDVSSVIKQLKRRKACDIQYLGCYNDNIFRMLDDSHRDDKMTIEMCKQLCNKHRYMGLQASDECYSGDSLGNLSFYQKKSDDQCNQRCNGNSSQICGGS</sequence>
<gene>
    <name evidence="8" type="ORF">MCOR_23162</name>
</gene>
<organism evidence="8 9">
    <name type="scientific">Mytilus coruscus</name>
    <name type="common">Sea mussel</name>
    <dbReference type="NCBI Taxonomy" id="42192"/>
    <lineage>
        <taxon>Eukaryota</taxon>
        <taxon>Metazoa</taxon>
        <taxon>Spiralia</taxon>
        <taxon>Lophotrochozoa</taxon>
        <taxon>Mollusca</taxon>
        <taxon>Bivalvia</taxon>
        <taxon>Autobranchia</taxon>
        <taxon>Pteriomorphia</taxon>
        <taxon>Mytilida</taxon>
        <taxon>Mytiloidea</taxon>
        <taxon>Mytilidae</taxon>
        <taxon>Mytilinae</taxon>
        <taxon>Mytilus</taxon>
    </lineage>
</organism>
<dbReference type="InterPro" id="IPR002889">
    <property type="entry name" value="WSC_carb-bd"/>
</dbReference>
<evidence type="ECO:0000256" key="1">
    <source>
        <dbReference type="ARBA" id="ARBA00004167"/>
    </source>
</evidence>
<dbReference type="EMBL" id="CACVKT020004065">
    <property type="protein sequence ID" value="CAC5387881.1"/>
    <property type="molecule type" value="Genomic_DNA"/>
</dbReference>